<proteinExistence type="predicted"/>
<name>A0A8X6SZS0_TRICX</name>
<dbReference type="EMBL" id="BMAU01021349">
    <property type="protein sequence ID" value="GFY18462.1"/>
    <property type="molecule type" value="Genomic_DNA"/>
</dbReference>
<dbReference type="Proteomes" id="UP000887159">
    <property type="component" value="Unassembled WGS sequence"/>
</dbReference>
<sequence length="96" mass="10533">MPKEVEELVFVWASRLSPYPWFVSIIHFHLLSGQKIGRITVSAQAGNIYLVNVSFGVSECMSAGNNGNTVFLSHVPHLGLGRGLPPYTIITHLGEK</sequence>
<reference evidence="1" key="1">
    <citation type="submission" date="2020-08" db="EMBL/GenBank/DDBJ databases">
        <title>Multicomponent nature underlies the extraordinary mechanical properties of spider dragline silk.</title>
        <authorList>
            <person name="Kono N."/>
            <person name="Nakamura H."/>
            <person name="Mori M."/>
            <person name="Yoshida Y."/>
            <person name="Ohtoshi R."/>
            <person name="Malay A.D."/>
            <person name="Moran D.A.P."/>
            <person name="Tomita M."/>
            <person name="Numata K."/>
            <person name="Arakawa K."/>
        </authorList>
    </citation>
    <scope>NUCLEOTIDE SEQUENCE</scope>
</reference>
<dbReference type="AlphaFoldDB" id="A0A8X6SZS0"/>
<gene>
    <name evidence="1" type="ORF">TNCV_2396901</name>
</gene>
<protein>
    <submittedName>
        <fullName evidence="1">Uncharacterized protein</fullName>
    </submittedName>
</protein>
<keyword evidence="2" id="KW-1185">Reference proteome</keyword>
<comment type="caution">
    <text evidence="1">The sequence shown here is derived from an EMBL/GenBank/DDBJ whole genome shotgun (WGS) entry which is preliminary data.</text>
</comment>
<organism evidence="1 2">
    <name type="scientific">Trichonephila clavipes</name>
    <name type="common">Golden silk orbweaver</name>
    <name type="synonym">Nephila clavipes</name>
    <dbReference type="NCBI Taxonomy" id="2585209"/>
    <lineage>
        <taxon>Eukaryota</taxon>
        <taxon>Metazoa</taxon>
        <taxon>Ecdysozoa</taxon>
        <taxon>Arthropoda</taxon>
        <taxon>Chelicerata</taxon>
        <taxon>Arachnida</taxon>
        <taxon>Araneae</taxon>
        <taxon>Araneomorphae</taxon>
        <taxon>Entelegynae</taxon>
        <taxon>Araneoidea</taxon>
        <taxon>Nephilidae</taxon>
        <taxon>Trichonephila</taxon>
    </lineage>
</organism>
<evidence type="ECO:0000313" key="1">
    <source>
        <dbReference type="EMBL" id="GFY18462.1"/>
    </source>
</evidence>
<accession>A0A8X6SZS0</accession>
<evidence type="ECO:0000313" key="2">
    <source>
        <dbReference type="Proteomes" id="UP000887159"/>
    </source>
</evidence>